<accession>A0A939KHR6</accession>
<evidence type="ECO:0000256" key="7">
    <source>
        <dbReference type="ARBA" id="ARBA00022638"/>
    </source>
</evidence>
<dbReference type="InterPro" id="IPR008270">
    <property type="entry name" value="Glyco_hydro_25_AS"/>
</dbReference>
<dbReference type="EC" id="3.2.1.17" evidence="4 12"/>
<feature type="region of interest" description="Disordered" evidence="13">
    <location>
        <begin position="33"/>
        <end position="108"/>
    </location>
</feature>
<keyword evidence="9" id="KW-1015">Disulfide bond</keyword>
<keyword evidence="14" id="KW-0732">Signal</keyword>
<comment type="function">
    <text evidence="11">This enzyme has both lysozyme (acetylmuramidase) and diacetylmuramidase activities.</text>
</comment>
<dbReference type="GO" id="GO:0016998">
    <property type="term" value="P:cell wall macromolecule catabolic process"/>
    <property type="evidence" value="ECO:0007669"/>
    <property type="project" value="InterPro"/>
</dbReference>
<evidence type="ECO:0000256" key="8">
    <source>
        <dbReference type="ARBA" id="ARBA00022801"/>
    </source>
</evidence>
<dbReference type="Proteomes" id="UP000664164">
    <property type="component" value="Unassembled WGS sequence"/>
</dbReference>
<dbReference type="CDD" id="cd06412">
    <property type="entry name" value="GH25_CH-type"/>
    <property type="match status" value="1"/>
</dbReference>
<keyword evidence="5" id="KW-0964">Secreted</keyword>
<evidence type="ECO:0000256" key="4">
    <source>
        <dbReference type="ARBA" id="ARBA00012732"/>
    </source>
</evidence>
<dbReference type="PANTHER" id="PTHR34135:SF2">
    <property type="entry name" value="LYSOZYME"/>
    <property type="match status" value="1"/>
</dbReference>
<evidence type="ECO:0000256" key="2">
    <source>
        <dbReference type="ARBA" id="ARBA00004613"/>
    </source>
</evidence>
<evidence type="ECO:0000313" key="16">
    <source>
        <dbReference type="Proteomes" id="UP000664164"/>
    </source>
</evidence>
<dbReference type="SUPFAM" id="SSF69318">
    <property type="entry name" value="Integrin alpha N-terminal domain"/>
    <property type="match status" value="2"/>
</dbReference>
<keyword evidence="6" id="KW-0929">Antimicrobial</keyword>
<evidence type="ECO:0000256" key="11">
    <source>
        <dbReference type="ARBA" id="ARBA00055588"/>
    </source>
</evidence>
<protein>
    <recommendedName>
        <fullName evidence="4 12">Lysozyme</fullName>
        <ecNumber evidence="4 12">3.2.1.17</ecNumber>
    </recommendedName>
</protein>
<dbReference type="Gene3D" id="3.20.20.80">
    <property type="entry name" value="Glycosidases"/>
    <property type="match status" value="1"/>
</dbReference>
<dbReference type="SUPFAM" id="SSF51445">
    <property type="entry name" value="(Trans)glycosidases"/>
    <property type="match status" value="1"/>
</dbReference>
<dbReference type="InterPro" id="IPR028994">
    <property type="entry name" value="Integrin_alpha_N"/>
</dbReference>
<reference evidence="15" key="1">
    <citation type="submission" date="2021-03" db="EMBL/GenBank/DDBJ databases">
        <title>A new species, PO-11, isolated from a karst cave deposit.</title>
        <authorList>
            <person name="Zhaoxiaoyong W."/>
        </authorList>
    </citation>
    <scope>NUCLEOTIDE SEQUENCE</scope>
    <source>
        <strain evidence="15">PO-11</strain>
    </source>
</reference>
<dbReference type="InterPro" id="IPR017853">
    <property type="entry name" value="GH"/>
</dbReference>
<dbReference type="GO" id="GO:0016052">
    <property type="term" value="P:carbohydrate catabolic process"/>
    <property type="evidence" value="ECO:0007669"/>
    <property type="project" value="TreeGrafter"/>
</dbReference>
<organism evidence="15 16">
    <name type="scientific">Arthrobacter cavernae</name>
    <dbReference type="NCBI Taxonomy" id="2817681"/>
    <lineage>
        <taxon>Bacteria</taxon>
        <taxon>Bacillati</taxon>
        <taxon>Actinomycetota</taxon>
        <taxon>Actinomycetes</taxon>
        <taxon>Micrococcales</taxon>
        <taxon>Micrococcaceae</taxon>
        <taxon>Arthrobacter</taxon>
    </lineage>
</organism>
<comment type="caution">
    <text evidence="15">The sequence shown here is derived from an EMBL/GenBank/DDBJ whole genome shotgun (WGS) entry which is preliminary data.</text>
</comment>
<dbReference type="EMBL" id="JAFNLL010000004">
    <property type="protein sequence ID" value="MBO1266862.1"/>
    <property type="molecule type" value="Genomic_DNA"/>
</dbReference>
<feature type="region of interest" description="Disordered" evidence="13">
    <location>
        <begin position="124"/>
        <end position="154"/>
    </location>
</feature>
<comment type="subcellular location">
    <subcellularLocation>
        <location evidence="2">Secreted</location>
    </subcellularLocation>
</comment>
<name>A0A939KHR6_9MICC</name>
<dbReference type="GO" id="GO:0009253">
    <property type="term" value="P:peptidoglycan catabolic process"/>
    <property type="evidence" value="ECO:0007669"/>
    <property type="project" value="InterPro"/>
</dbReference>
<gene>
    <name evidence="15" type="ORF">J1902_02500</name>
</gene>
<feature type="signal peptide" evidence="14">
    <location>
        <begin position="1"/>
        <end position="37"/>
    </location>
</feature>
<evidence type="ECO:0000256" key="14">
    <source>
        <dbReference type="SAM" id="SignalP"/>
    </source>
</evidence>
<dbReference type="SMART" id="SM00641">
    <property type="entry name" value="Glyco_25"/>
    <property type="match status" value="1"/>
</dbReference>
<feature type="chain" id="PRO_5036961141" description="Lysozyme" evidence="14">
    <location>
        <begin position="38"/>
        <end position="913"/>
    </location>
</feature>
<evidence type="ECO:0000256" key="12">
    <source>
        <dbReference type="RuleBase" id="RU361176"/>
    </source>
</evidence>
<sequence>MKNTKAGTFRRFVLARTGFTLSLALLTTASVSGPAWSEPVEPAPRPSASVPLSPESTATPGQPKSPAPVTGDGRSVTLFPAPGQSSAPTTATPSPAAPMPATPGDSSPVAEAMKAAMRQAIPAGGAEMGQRSPRVLADKQTKASSVSPGSRSVGGAVPLAVPAATDPSHWRPSIGVQGQDVSAHQGNVDWPAQWNQGSRWAYVKASEGNYYLNGNYAQQYNGSRNIGMIRGAYHFAIPNWSSGADQARYFVANGGGWSADGYTLPPVLDIEYNPYESRTINGFYFGNVCYGMSAAQMTTWITDFGNTVRSLTGRYPVIYSTTDWWSRCTGNATGFGDYPLWIAAYPYSPTNSPGTLPASWSQFSMWQYSSTGPFAGDSNVWNGTYQQLQTFAAVSDSLYSPSIRSSADVVTVDTAGNLWNYPSNGQGSYKQPYTIGNGFQNTKAVFTTDWNQDGVIDVVAQWTDGRVNVFYGGASGGFAGPYSIANGTAWAGLQLSVNRWRMTDRYPGIAAKDPNGNLWYYNNLDGRNIGPSATSLGVGWGESTVTLVDFDGDSAPDILSKQVDGRLLLYRSDGNGTFRSEPRPAVGSGWENINSVSPIWNFDQSSFTGLLGRWINGTLRYYPMNGTGGWNAAYVVPGNWKDLKIAGSQDLTPPPPPLPVENPSIKSEADVLAIDGQGRLQRYPATGNGGVTAPMTIGTGWTDTKTAFATDWNQDGVIDIVAQSKSGPLYVYFGLRAGGFDAPRAIGSSGFATMRLTVGKWRSTDTFPSVFATGADGRMWQYANPQGSALAYQGNDLGVGWSDMDVTVTDWNGDGKTDILARTTAGNMLLYRTDGQGAFVAEARPVVGTGWAGVTAVSAARNQFGDGKPGLVARWGSDELSSYGFTGTGSWGRVSSLGAGWSQLYVLGSSPRQ</sequence>
<proteinExistence type="inferred from homology"/>
<evidence type="ECO:0000256" key="5">
    <source>
        <dbReference type="ARBA" id="ARBA00022525"/>
    </source>
</evidence>
<evidence type="ECO:0000256" key="13">
    <source>
        <dbReference type="SAM" id="MobiDB-lite"/>
    </source>
</evidence>
<feature type="compositionally biased region" description="Low complexity" evidence="13">
    <location>
        <begin position="143"/>
        <end position="154"/>
    </location>
</feature>
<evidence type="ECO:0000313" key="15">
    <source>
        <dbReference type="EMBL" id="MBO1266862.1"/>
    </source>
</evidence>
<keyword evidence="8 12" id="KW-0378">Hydrolase</keyword>
<evidence type="ECO:0000256" key="1">
    <source>
        <dbReference type="ARBA" id="ARBA00000632"/>
    </source>
</evidence>
<keyword evidence="16" id="KW-1185">Reference proteome</keyword>
<dbReference type="InterPro" id="IPR018077">
    <property type="entry name" value="Glyco_hydro_fam25_subgr"/>
</dbReference>
<dbReference type="InterPro" id="IPR002053">
    <property type="entry name" value="Glyco_hydro_25"/>
</dbReference>
<dbReference type="Pfam" id="PF01183">
    <property type="entry name" value="Glyco_hydro_25"/>
    <property type="match status" value="1"/>
</dbReference>
<dbReference type="GO" id="GO:0042742">
    <property type="term" value="P:defense response to bacterium"/>
    <property type="evidence" value="ECO:0007669"/>
    <property type="project" value="UniProtKB-KW"/>
</dbReference>
<keyword evidence="10 12" id="KW-0326">Glycosidase</keyword>
<dbReference type="PANTHER" id="PTHR34135">
    <property type="entry name" value="LYSOZYME"/>
    <property type="match status" value="1"/>
</dbReference>
<feature type="compositionally biased region" description="Low complexity" evidence="13">
    <location>
        <begin position="80"/>
        <end position="94"/>
    </location>
</feature>
<comment type="similarity">
    <text evidence="3 12">Belongs to the glycosyl hydrolase 25 family.</text>
</comment>
<evidence type="ECO:0000256" key="9">
    <source>
        <dbReference type="ARBA" id="ARBA00023157"/>
    </source>
</evidence>
<dbReference type="PROSITE" id="PS51904">
    <property type="entry name" value="GLYCOSYL_HYDROL_F25_2"/>
    <property type="match status" value="1"/>
</dbReference>
<dbReference type="GO" id="GO:0031640">
    <property type="term" value="P:killing of cells of another organism"/>
    <property type="evidence" value="ECO:0007669"/>
    <property type="project" value="UniProtKB-KW"/>
</dbReference>
<dbReference type="FunFam" id="3.20.20.80:FF:000060">
    <property type="entry name" value="Lysozyme M1"/>
    <property type="match status" value="1"/>
</dbReference>
<dbReference type="PROSITE" id="PS00953">
    <property type="entry name" value="GLYCOSYL_HYDROL_F25_1"/>
    <property type="match status" value="1"/>
</dbReference>
<keyword evidence="7" id="KW-0081">Bacteriolytic enzyme</keyword>
<evidence type="ECO:0000256" key="10">
    <source>
        <dbReference type="ARBA" id="ARBA00023295"/>
    </source>
</evidence>
<dbReference type="GO" id="GO:0003796">
    <property type="term" value="F:lysozyme activity"/>
    <property type="evidence" value="ECO:0007669"/>
    <property type="project" value="UniProtKB-EC"/>
</dbReference>
<dbReference type="GO" id="GO:0005576">
    <property type="term" value="C:extracellular region"/>
    <property type="evidence" value="ECO:0007669"/>
    <property type="project" value="UniProtKB-SubCell"/>
</dbReference>
<dbReference type="AlphaFoldDB" id="A0A939KHR6"/>
<evidence type="ECO:0000256" key="3">
    <source>
        <dbReference type="ARBA" id="ARBA00010646"/>
    </source>
</evidence>
<evidence type="ECO:0000256" key="6">
    <source>
        <dbReference type="ARBA" id="ARBA00022529"/>
    </source>
</evidence>
<comment type="catalytic activity">
    <reaction evidence="1 12">
        <text>Hydrolysis of (1-&gt;4)-beta-linkages between N-acetylmuramic acid and N-acetyl-D-glucosamine residues in a peptidoglycan and between N-acetyl-D-glucosamine residues in chitodextrins.</text>
        <dbReference type="EC" id="3.2.1.17"/>
    </reaction>
</comment>